<evidence type="ECO:0000256" key="1">
    <source>
        <dbReference type="SAM" id="MobiDB-lite"/>
    </source>
</evidence>
<feature type="transmembrane region" description="Helical" evidence="2">
    <location>
        <begin position="44"/>
        <end position="67"/>
    </location>
</feature>
<sequence length="358" mass="39044">MPQSGPVYQPTTVSYEQQSEWSSQPRSYLAQTVNRVNNPRCVQWSLLALGLVSIAIGCILFIEGTVYTDSNKSAISIDTPPDASTSSIALAVIGIILVIIGVLLVIVYIRLVQRRKGWPCFNNKSQRLTRDLDNQTNNGQILTLNHPSTDLLVTSSQYNTVNEVPPTLSEEEETRKLMGNDNKDSYPLSIRSKVMSQHQPSSLSPRHLYEARHSPRSSNLHGPLPREPVNNHALPREPITSDANTMLPCQPVNNTDASPWKPNASDTRSSGPSATSRLLKALRAPLASVEDMTSSLESSSWSVTSRRDSVARVQLLANESGVARSQVLEPSGASTSGGGRSQQEHDSVMGMTASRFSV</sequence>
<accession>A0A8D8MAV2</accession>
<protein>
    <submittedName>
        <fullName evidence="3">Uncharacterized protein</fullName>
    </submittedName>
</protein>
<feature type="region of interest" description="Disordered" evidence="1">
    <location>
        <begin position="323"/>
        <end position="358"/>
    </location>
</feature>
<feature type="compositionally biased region" description="Polar residues" evidence="1">
    <location>
        <begin position="194"/>
        <end position="204"/>
    </location>
</feature>
<reference evidence="3" key="1">
    <citation type="submission" date="2021-05" db="EMBL/GenBank/DDBJ databases">
        <authorList>
            <person name="Alioto T."/>
            <person name="Alioto T."/>
            <person name="Gomez Garrido J."/>
        </authorList>
    </citation>
    <scope>NUCLEOTIDE SEQUENCE</scope>
</reference>
<feature type="transmembrane region" description="Helical" evidence="2">
    <location>
        <begin position="87"/>
        <end position="109"/>
    </location>
</feature>
<feature type="compositionally biased region" description="Polar residues" evidence="1">
    <location>
        <begin position="264"/>
        <end position="275"/>
    </location>
</feature>
<evidence type="ECO:0000256" key="2">
    <source>
        <dbReference type="SAM" id="Phobius"/>
    </source>
</evidence>
<feature type="region of interest" description="Disordered" evidence="1">
    <location>
        <begin position="162"/>
        <end position="275"/>
    </location>
</feature>
<organism evidence="3">
    <name type="scientific">Cacopsylla melanoneura</name>
    <dbReference type="NCBI Taxonomy" id="428564"/>
    <lineage>
        <taxon>Eukaryota</taxon>
        <taxon>Metazoa</taxon>
        <taxon>Ecdysozoa</taxon>
        <taxon>Arthropoda</taxon>
        <taxon>Hexapoda</taxon>
        <taxon>Insecta</taxon>
        <taxon>Pterygota</taxon>
        <taxon>Neoptera</taxon>
        <taxon>Paraneoptera</taxon>
        <taxon>Hemiptera</taxon>
        <taxon>Sternorrhyncha</taxon>
        <taxon>Psylloidea</taxon>
        <taxon>Psyllidae</taxon>
        <taxon>Psyllinae</taxon>
        <taxon>Cacopsylla</taxon>
    </lineage>
</organism>
<feature type="compositionally biased region" description="Basic and acidic residues" evidence="1">
    <location>
        <begin position="173"/>
        <end position="184"/>
    </location>
</feature>
<keyword evidence="2" id="KW-0472">Membrane</keyword>
<evidence type="ECO:0000313" key="3">
    <source>
        <dbReference type="EMBL" id="CAG6620762.1"/>
    </source>
</evidence>
<keyword evidence="2" id="KW-1133">Transmembrane helix</keyword>
<keyword evidence="2" id="KW-0812">Transmembrane</keyword>
<proteinExistence type="predicted"/>
<name>A0A8D8MAV2_9HEMI</name>
<dbReference type="EMBL" id="HBUF01048480">
    <property type="protein sequence ID" value="CAG6620762.1"/>
    <property type="molecule type" value="Transcribed_RNA"/>
</dbReference>
<dbReference type="AlphaFoldDB" id="A0A8D8MAV2"/>